<dbReference type="Gene3D" id="3.40.50.300">
    <property type="entry name" value="P-loop containing nucleotide triphosphate hydrolases"/>
    <property type="match status" value="1"/>
</dbReference>
<keyword evidence="5 8" id="KW-0547">Nucleotide-binding</keyword>
<evidence type="ECO:0000256" key="7">
    <source>
        <dbReference type="ARBA" id="ARBA00022840"/>
    </source>
</evidence>
<comment type="similarity">
    <text evidence="1 9">Belongs to the thymidine kinase family.</text>
</comment>
<accession>A0AAE2CIC7</accession>
<keyword evidence="3 8" id="KW-0237">DNA synthesis</keyword>
<keyword evidence="7 8" id="KW-0067">ATP-binding</keyword>
<evidence type="ECO:0000256" key="8">
    <source>
        <dbReference type="RuleBase" id="RU000544"/>
    </source>
</evidence>
<dbReference type="GO" id="GO:0071897">
    <property type="term" value="P:DNA biosynthetic process"/>
    <property type="evidence" value="ECO:0007669"/>
    <property type="project" value="UniProtKB-KW"/>
</dbReference>
<evidence type="ECO:0000256" key="1">
    <source>
        <dbReference type="ARBA" id="ARBA00007587"/>
    </source>
</evidence>
<protein>
    <recommendedName>
        <fullName evidence="2 8">Thymidine kinase</fullName>
        <ecNumber evidence="2 8">2.7.1.21</ecNumber>
    </recommendedName>
</protein>
<proteinExistence type="inferred from homology"/>
<comment type="catalytic activity">
    <reaction evidence="8">
        <text>thymidine + ATP = dTMP + ADP + H(+)</text>
        <dbReference type="Rhea" id="RHEA:19129"/>
        <dbReference type="ChEBI" id="CHEBI:15378"/>
        <dbReference type="ChEBI" id="CHEBI:17748"/>
        <dbReference type="ChEBI" id="CHEBI:30616"/>
        <dbReference type="ChEBI" id="CHEBI:63528"/>
        <dbReference type="ChEBI" id="CHEBI:456216"/>
        <dbReference type="EC" id="2.7.1.21"/>
    </reaction>
</comment>
<evidence type="ECO:0000313" key="11">
    <source>
        <dbReference type="Proteomes" id="UP001293254"/>
    </source>
</evidence>
<dbReference type="Pfam" id="PF00265">
    <property type="entry name" value="TK"/>
    <property type="match status" value="1"/>
</dbReference>
<dbReference type="SUPFAM" id="SSF52540">
    <property type="entry name" value="P-loop containing nucleoside triphosphate hydrolases"/>
    <property type="match status" value="1"/>
</dbReference>
<evidence type="ECO:0000256" key="2">
    <source>
        <dbReference type="ARBA" id="ARBA00012118"/>
    </source>
</evidence>
<organism evidence="10 11">
    <name type="scientific">Sesamum alatum</name>
    <dbReference type="NCBI Taxonomy" id="300844"/>
    <lineage>
        <taxon>Eukaryota</taxon>
        <taxon>Viridiplantae</taxon>
        <taxon>Streptophyta</taxon>
        <taxon>Embryophyta</taxon>
        <taxon>Tracheophyta</taxon>
        <taxon>Spermatophyta</taxon>
        <taxon>Magnoliopsida</taxon>
        <taxon>eudicotyledons</taxon>
        <taxon>Gunneridae</taxon>
        <taxon>Pentapetalae</taxon>
        <taxon>asterids</taxon>
        <taxon>lamiids</taxon>
        <taxon>Lamiales</taxon>
        <taxon>Pedaliaceae</taxon>
        <taxon>Sesamum</taxon>
    </lineage>
</organism>
<comment type="caution">
    <text evidence="10">The sequence shown here is derived from an EMBL/GenBank/DDBJ whole genome shotgun (WGS) entry which is preliminary data.</text>
</comment>
<evidence type="ECO:0000256" key="6">
    <source>
        <dbReference type="ARBA" id="ARBA00022777"/>
    </source>
</evidence>
<reference evidence="10" key="1">
    <citation type="submission" date="2020-06" db="EMBL/GenBank/DDBJ databases">
        <authorList>
            <person name="Li T."/>
            <person name="Hu X."/>
            <person name="Zhang T."/>
            <person name="Song X."/>
            <person name="Zhang H."/>
            <person name="Dai N."/>
            <person name="Sheng W."/>
            <person name="Hou X."/>
            <person name="Wei L."/>
        </authorList>
    </citation>
    <scope>NUCLEOTIDE SEQUENCE</scope>
    <source>
        <strain evidence="10">3651</strain>
        <tissue evidence="10">Leaf</tissue>
    </source>
</reference>
<evidence type="ECO:0000256" key="5">
    <source>
        <dbReference type="ARBA" id="ARBA00022741"/>
    </source>
</evidence>
<dbReference type="EC" id="2.7.1.21" evidence="2 8"/>
<sequence length="163" mass="17834">MNQSTDVKISEIISPPLSNPTAASAPLSHFFHRQPSVLRRTTAKIQPFKEPNFLTTLPVINSLANYSKPSSYSSKYDGLCTEGEVCSNNKNQAKILGTGVDSIVTHDGEKLPCLPLSRSLIITEKSLGAEVYDKLEVIGIDEAQFFEGLYDFCSKAADHDGRL</sequence>
<dbReference type="InterPro" id="IPR027417">
    <property type="entry name" value="P-loop_NTPase"/>
</dbReference>
<name>A0AAE2CIC7_9LAMI</name>
<reference evidence="10" key="2">
    <citation type="journal article" date="2024" name="Plant">
        <title>Genomic evolution and insights into agronomic trait innovations of Sesamum species.</title>
        <authorList>
            <person name="Miao H."/>
            <person name="Wang L."/>
            <person name="Qu L."/>
            <person name="Liu H."/>
            <person name="Sun Y."/>
            <person name="Le M."/>
            <person name="Wang Q."/>
            <person name="Wei S."/>
            <person name="Zheng Y."/>
            <person name="Lin W."/>
            <person name="Duan Y."/>
            <person name="Cao H."/>
            <person name="Xiong S."/>
            <person name="Wang X."/>
            <person name="Wei L."/>
            <person name="Li C."/>
            <person name="Ma Q."/>
            <person name="Ju M."/>
            <person name="Zhao R."/>
            <person name="Li G."/>
            <person name="Mu C."/>
            <person name="Tian Q."/>
            <person name="Mei H."/>
            <person name="Zhang T."/>
            <person name="Gao T."/>
            <person name="Zhang H."/>
        </authorList>
    </citation>
    <scope>NUCLEOTIDE SEQUENCE</scope>
    <source>
        <strain evidence="10">3651</strain>
    </source>
</reference>
<evidence type="ECO:0000256" key="3">
    <source>
        <dbReference type="ARBA" id="ARBA00022634"/>
    </source>
</evidence>
<dbReference type="GO" id="GO:0004797">
    <property type="term" value="F:thymidine kinase activity"/>
    <property type="evidence" value="ECO:0007669"/>
    <property type="project" value="UniProtKB-EC"/>
</dbReference>
<dbReference type="GO" id="GO:0005524">
    <property type="term" value="F:ATP binding"/>
    <property type="evidence" value="ECO:0007669"/>
    <property type="project" value="UniProtKB-KW"/>
</dbReference>
<keyword evidence="6 8" id="KW-0418">Kinase</keyword>
<gene>
    <name evidence="10" type="ORF">Salat_1910400</name>
</gene>
<dbReference type="InterPro" id="IPR001267">
    <property type="entry name" value="Thymidine_kinase"/>
</dbReference>
<dbReference type="PANTHER" id="PTHR11441">
    <property type="entry name" value="THYMIDINE KINASE"/>
    <property type="match status" value="1"/>
</dbReference>
<keyword evidence="4 8" id="KW-0808">Transferase</keyword>
<evidence type="ECO:0000313" key="10">
    <source>
        <dbReference type="EMBL" id="KAK4423276.1"/>
    </source>
</evidence>
<dbReference type="EMBL" id="JACGWO010000007">
    <property type="protein sequence ID" value="KAK4423276.1"/>
    <property type="molecule type" value="Genomic_DNA"/>
</dbReference>
<evidence type="ECO:0000256" key="9">
    <source>
        <dbReference type="RuleBase" id="RU004165"/>
    </source>
</evidence>
<evidence type="ECO:0000256" key="4">
    <source>
        <dbReference type="ARBA" id="ARBA00022679"/>
    </source>
</evidence>
<keyword evidence="11" id="KW-1185">Reference proteome</keyword>
<dbReference type="GO" id="GO:0046104">
    <property type="term" value="P:thymidine metabolic process"/>
    <property type="evidence" value="ECO:0007669"/>
    <property type="project" value="TreeGrafter"/>
</dbReference>
<dbReference type="AlphaFoldDB" id="A0AAE2CIC7"/>
<dbReference type="Proteomes" id="UP001293254">
    <property type="component" value="Unassembled WGS sequence"/>
</dbReference>
<dbReference type="PANTHER" id="PTHR11441:SF0">
    <property type="entry name" value="THYMIDINE KINASE, CYTOSOLIC"/>
    <property type="match status" value="1"/>
</dbReference>